<evidence type="ECO:0000313" key="2">
    <source>
        <dbReference type="EMBL" id="KAJ3987188.1"/>
    </source>
</evidence>
<reference evidence="2" key="1">
    <citation type="submission" date="2022-08" db="EMBL/GenBank/DDBJ databases">
        <authorList>
            <consortium name="DOE Joint Genome Institute"/>
            <person name="Min B."/>
            <person name="Riley R."/>
            <person name="Sierra-Patev S."/>
            <person name="Naranjo-Ortiz M."/>
            <person name="Looney B."/>
            <person name="Konkel Z."/>
            <person name="Slot J.C."/>
            <person name="Sakamoto Y."/>
            <person name="Steenwyk J.L."/>
            <person name="Rokas A."/>
            <person name="Carro J."/>
            <person name="Camarero S."/>
            <person name="Ferreira P."/>
            <person name="Molpeceres G."/>
            <person name="Ruiz-Duenas F.J."/>
            <person name="Serrano A."/>
            <person name="Henrissat B."/>
            <person name="Drula E."/>
            <person name="Hughes K.W."/>
            <person name="Mata J.L."/>
            <person name="Ishikawa N.K."/>
            <person name="Vargas-Isla R."/>
            <person name="Ushijima S."/>
            <person name="Smith C.A."/>
            <person name="Ahrendt S."/>
            <person name="Andreopoulos W."/>
            <person name="He G."/>
            <person name="Labutti K."/>
            <person name="Lipzen A."/>
            <person name="Ng V."/>
            <person name="Sandor L."/>
            <person name="Barry K."/>
            <person name="Martinez A.T."/>
            <person name="Xiao Y."/>
            <person name="Gibbons J.G."/>
            <person name="Terashima K."/>
            <person name="Hibbett D.S."/>
            <person name="Grigoriev I.V."/>
        </authorList>
    </citation>
    <scope>NUCLEOTIDE SEQUENCE</scope>
    <source>
        <strain evidence="2">TFB7829</strain>
    </source>
</reference>
<evidence type="ECO:0000313" key="1">
    <source>
        <dbReference type="EMBL" id="KAJ3741250.1"/>
    </source>
</evidence>
<proteinExistence type="predicted"/>
<organism evidence="1 3">
    <name type="scientific">Lentinula detonsa</name>
    <dbReference type="NCBI Taxonomy" id="2804962"/>
    <lineage>
        <taxon>Eukaryota</taxon>
        <taxon>Fungi</taxon>
        <taxon>Dikarya</taxon>
        <taxon>Basidiomycota</taxon>
        <taxon>Agaricomycotina</taxon>
        <taxon>Agaricomycetes</taxon>
        <taxon>Agaricomycetidae</taxon>
        <taxon>Agaricales</taxon>
        <taxon>Marasmiineae</taxon>
        <taxon>Omphalotaceae</taxon>
        <taxon>Lentinula</taxon>
    </lineage>
</organism>
<sequence length="341" mass="38427">MQSSSKKKSNKDSVFYNEPWRILLQTYLRNALCPAPSSLGVHLRERPKEHPLSLLKFGDNCFSSVLKGIDVLELDIWDFRTMIRRYIDDAPDCFITETDKPVMKIPCYGVNSLDNGQINFLSRVDDQDAFLLLIMTFILGPVTHCCRILNNVPRQVPMAHSFEFIALRGPNSKPEVDWDILRIPATSFGQGSLSIICIPPWKVDLEDLRAFTMPSNIPRNSAHHPRFKDTSDAARIMGQLLWHVVYEACAPAGPCFVVTNYAFWCFGKFRAGEPKNNKGKGKEGEDEGWAAATVSPPIELEMSLPNSVRLPMRTEPMGLGCTVAECLTFWIQMTRGAASWL</sequence>
<accession>A0AA38Q579</accession>
<keyword evidence="3" id="KW-1185">Reference proteome</keyword>
<dbReference type="Proteomes" id="UP001142393">
    <property type="component" value="Unassembled WGS sequence"/>
</dbReference>
<evidence type="ECO:0000313" key="3">
    <source>
        <dbReference type="Proteomes" id="UP001142393"/>
    </source>
</evidence>
<accession>A0A9W8TUN4</accession>
<protein>
    <submittedName>
        <fullName evidence="1">Uncharacterized protein</fullName>
    </submittedName>
</protein>
<comment type="caution">
    <text evidence="1">The sequence shown here is derived from an EMBL/GenBank/DDBJ whole genome shotgun (WGS) entry which is preliminary data.</text>
</comment>
<reference evidence="1 3" key="3">
    <citation type="journal article" date="2023" name="Proc. Natl. Acad. Sci. U.S.A.">
        <title>A global phylogenomic analysis of the shiitake genus Lentinula.</title>
        <authorList>
            <person name="Sierra-Patev S."/>
            <person name="Min B."/>
            <person name="Naranjo-Ortiz M."/>
            <person name="Looney B."/>
            <person name="Konkel Z."/>
            <person name="Slot J.C."/>
            <person name="Sakamoto Y."/>
            <person name="Steenwyk J.L."/>
            <person name="Rokas A."/>
            <person name="Carro J."/>
            <person name="Camarero S."/>
            <person name="Ferreira P."/>
            <person name="Molpeceres G."/>
            <person name="Ruiz-Duenas F.J."/>
            <person name="Serrano A."/>
            <person name="Henrissat B."/>
            <person name="Drula E."/>
            <person name="Hughes K.W."/>
            <person name="Mata J.L."/>
            <person name="Ishikawa N.K."/>
            <person name="Vargas-Isla R."/>
            <person name="Ushijima S."/>
            <person name="Smith C.A."/>
            <person name="Donoghue J."/>
            <person name="Ahrendt S."/>
            <person name="Andreopoulos W."/>
            <person name="He G."/>
            <person name="LaButti K."/>
            <person name="Lipzen A."/>
            <person name="Ng V."/>
            <person name="Riley R."/>
            <person name="Sandor L."/>
            <person name="Barry K."/>
            <person name="Martinez A.T."/>
            <person name="Xiao Y."/>
            <person name="Gibbons J.G."/>
            <person name="Terashima K."/>
            <person name="Grigoriev I.V."/>
            <person name="Hibbett D."/>
        </authorList>
    </citation>
    <scope>NUCLEOTIDE SEQUENCE [LARGE SCALE GENOMIC DNA]</scope>
    <source>
        <strain evidence="1 3">TFB7810</strain>
    </source>
</reference>
<name>A0A9W8TUN4_9AGAR</name>
<dbReference type="EMBL" id="MU801927">
    <property type="protein sequence ID" value="KAJ3987188.1"/>
    <property type="molecule type" value="Genomic_DNA"/>
</dbReference>
<gene>
    <name evidence="1" type="ORF">DFH05DRAFT_320343</name>
    <name evidence="2" type="ORF">F5890DRAFT_839401</name>
</gene>
<dbReference type="EMBL" id="JANVFU010000012">
    <property type="protein sequence ID" value="KAJ3741250.1"/>
    <property type="molecule type" value="Genomic_DNA"/>
</dbReference>
<dbReference type="Proteomes" id="UP001163850">
    <property type="component" value="Unassembled WGS sequence"/>
</dbReference>
<reference evidence="1" key="2">
    <citation type="submission" date="2022-08" db="EMBL/GenBank/DDBJ databases">
        <authorList>
            <consortium name="DOE Joint Genome Institute"/>
            <person name="Min B."/>
            <person name="Sierra-Patev S."/>
            <person name="Naranjo-Ortiz M."/>
            <person name="Looney B."/>
            <person name="Konkel Z."/>
            <person name="Slot J.C."/>
            <person name="Sakamoto Y."/>
            <person name="Steenwyk J.L."/>
            <person name="Rokas A."/>
            <person name="Carro J."/>
            <person name="Camarero S."/>
            <person name="Ferreira P."/>
            <person name="Molpeceres G."/>
            <person name="Ruiz-duenas F.J."/>
            <person name="Serrano A."/>
            <person name="Henrissat B."/>
            <person name="Drula E."/>
            <person name="Hughes K.W."/>
            <person name="Mata J.L."/>
            <person name="Ishikawa N.K."/>
            <person name="Vargas-Isla R."/>
            <person name="Ushijima S."/>
            <person name="Smith C.A."/>
            <person name="Ahrendt S."/>
            <person name="Andreopoulos W."/>
            <person name="He G."/>
            <person name="LaButti K."/>
            <person name="Lipzen A."/>
            <person name="Ng V."/>
            <person name="Riley R."/>
            <person name="Sandor L."/>
            <person name="Barry K."/>
            <person name="Martinez A.T."/>
            <person name="Xiao Y."/>
            <person name="Gibbons J.G."/>
            <person name="Terashima K."/>
            <person name="Hibbett D.S."/>
            <person name="Grigoriev I.V."/>
        </authorList>
    </citation>
    <scope>NUCLEOTIDE SEQUENCE</scope>
    <source>
        <strain evidence="1">TFB7810</strain>
    </source>
</reference>
<dbReference type="AlphaFoldDB" id="A0A9W8TUN4"/>